<comment type="cofactor">
    <cofactor evidence="1">
        <name>Mg(2+)</name>
        <dbReference type="ChEBI" id="CHEBI:18420"/>
    </cofactor>
</comment>
<dbReference type="GO" id="GO:0007165">
    <property type="term" value="P:signal transduction"/>
    <property type="evidence" value="ECO:0007669"/>
    <property type="project" value="UniProtKB-ARBA"/>
</dbReference>
<protein>
    <submittedName>
        <fullName evidence="10">Periplasmic sensor diguanylate cyclase/phosphodiesterase</fullName>
    </submittedName>
</protein>
<dbReference type="InterPro" id="IPR001633">
    <property type="entry name" value="EAL_dom"/>
</dbReference>
<keyword evidence="3 6" id="KW-0812">Transmembrane</keyword>
<accession>A0A1Y6EJD0</accession>
<evidence type="ECO:0000256" key="2">
    <source>
        <dbReference type="ARBA" id="ARBA00004370"/>
    </source>
</evidence>
<dbReference type="Gene3D" id="3.30.450.350">
    <property type="entry name" value="CHASE domain"/>
    <property type="match status" value="1"/>
</dbReference>
<feature type="domain" description="EAL" evidence="8">
    <location>
        <begin position="473"/>
        <end position="726"/>
    </location>
</feature>
<dbReference type="Pfam" id="PF03924">
    <property type="entry name" value="CHASE"/>
    <property type="match status" value="1"/>
</dbReference>
<evidence type="ECO:0000256" key="5">
    <source>
        <dbReference type="ARBA" id="ARBA00023136"/>
    </source>
</evidence>
<dbReference type="InterPro" id="IPR035919">
    <property type="entry name" value="EAL_sf"/>
</dbReference>
<evidence type="ECO:0000256" key="1">
    <source>
        <dbReference type="ARBA" id="ARBA00001946"/>
    </source>
</evidence>
<dbReference type="InterPro" id="IPR029787">
    <property type="entry name" value="Nucleotide_cyclase"/>
</dbReference>
<dbReference type="InterPro" id="IPR052155">
    <property type="entry name" value="Biofilm_reg_signaling"/>
</dbReference>
<organism evidence="10 11">
    <name type="scientific">Pseudidiomarina planktonica</name>
    <dbReference type="NCBI Taxonomy" id="1323738"/>
    <lineage>
        <taxon>Bacteria</taxon>
        <taxon>Pseudomonadati</taxon>
        <taxon>Pseudomonadota</taxon>
        <taxon>Gammaproteobacteria</taxon>
        <taxon>Alteromonadales</taxon>
        <taxon>Idiomarinaceae</taxon>
        <taxon>Pseudidiomarina</taxon>
    </lineage>
</organism>
<feature type="domain" description="GGDEF" evidence="9">
    <location>
        <begin position="331"/>
        <end position="464"/>
    </location>
</feature>
<evidence type="ECO:0000256" key="3">
    <source>
        <dbReference type="ARBA" id="ARBA00022692"/>
    </source>
</evidence>
<comment type="subcellular location">
    <subcellularLocation>
        <location evidence="2">Membrane</location>
    </subcellularLocation>
</comment>
<name>A0A1Y6EJD0_9GAMM</name>
<dbReference type="RefSeq" id="WP_086433631.1">
    <property type="nucleotide sequence ID" value="NZ_FXWH01000001.1"/>
</dbReference>
<evidence type="ECO:0000313" key="11">
    <source>
        <dbReference type="Proteomes" id="UP000194450"/>
    </source>
</evidence>
<evidence type="ECO:0000259" key="8">
    <source>
        <dbReference type="PROSITE" id="PS50883"/>
    </source>
</evidence>
<feature type="transmembrane region" description="Helical" evidence="6">
    <location>
        <begin position="262"/>
        <end position="285"/>
    </location>
</feature>
<evidence type="ECO:0000259" key="9">
    <source>
        <dbReference type="PROSITE" id="PS50887"/>
    </source>
</evidence>
<dbReference type="PROSITE" id="PS50887">
    <property type="entry name" value="GGDEF"/>
    <property type="match status" value="1"/>
</dbReference>
<keyword evidence="4 6" id="KW-1133">Transmembrane helix</keyword>
<evidence type="ECO:0000313" key="10">
    <source>
        <dbReference type="EMBL" id="SMQ60692.1"/>
    </source>
</evidence>
<keyword evidence="11" id="KW-1185">Reference proteome</keyword>
<dbReference type="SUPFAM" id="SSF141868">
    <property type="entry name" value="EAL domain-like"/>
    <property type="match status" value="1"/>
</dbReference>
<proteinExistence type="predicted"/>
<evidence type="ECO:0000259" key="7">
    <source>
        <dbReference type="PROSITE" id="PS50839"/>
    </source>
</evidence>
<dbReference type="OrthoDB" id="6597954at2"/>
<dbReference type="FunFam" id="3.30.70.270:FF:000001">
    <property type="entry name" value="Diguanylate cyclase domain protein"/>
    <property type="match status" value="1"/>
</dbReference>
<dbReference type="Gene3D" id="3.20.20.450">
    <property type="entry name" value="EAL domain"/>
    <property type="match status" value="1"/>
</dbReference>
<sequence length="731" mass="81775">MIQSRLSRKRYLVTVVISIAVLLQTAVFFVADSQRGREIEINKRVAAQELGVLRARLEGRLSANLIAMRGLRAEIMINPTIDQQRFTRLARELMGDDLQIRHLALAPNLVVQHVYPLAGNEDAIGFDYRSSPVQLATVQRAVEARDIVLAGPLELVQGGSALIARLPVFRSNEPDAALWGIIAEVINTDALLSSAEFKPQLGDFNFALRGVNGEGMQGDLIAGHAPVWQQDFLAVKVNVPDGHWMLAAYPASGDWQVDTSGYWARMIIGTAAVLMITAILMLLLFTQLRLRTALSTISHQARFDPLTDLPNRHYFIIQLERLIQSALRHDYKFAILFIDLDHFKEVNDSLGHDVGDQLLQHIANRIKSSIRPEDLVARMGGDEFVVVLRNLEDAVQAEQQANRIVASIQPSLRLQQSELSISASIGVAMFPIDGMQSTELLKHADLAMYAAKAAGRQTVYFFDKSLRYAAEQHISLHHDMLTGVENDEFEVFYQPVVDAATGKVAKCEALLRWQHPSHGAIPPTQFIPVAEKTGAIRVLGEFVLTQVSRDWQRLQAAGFDLIISMNRSPREFNLADSADLWLARLAEEQMPPAKLMIEITESMLMKNQERQLVNLRKLRNAGVLIAIDDFGTGYSSLNYLRRYPVDFIKIDRSFLLEVPANKQQNALLDALIRIAQTLNLNIIAEGVENQEQVALLKQLQCNYLQGFLFSKPVPFAELLKFLQQQTDTVTG</sequence>
<dbReference type="InterPro" id="IPR043128">
    <property type="entry name" value="Rev_trsase/Diguanyl_cyclase"/>
</dbReference>
<dbReference type="PROSITE" id="PS50839">
    <property type="entry name" value="CHASE"/>
    <property type="match status" value="1"/>
</dbReference>
<dbReference type="InterPro" id="IPR042240">
    <property type="entry name" value="CHASE_sf"/>
</dbReference>
<dbReference type="Pfam" id="PF00563">
    <property type="entry name" value="EAL"/>
    <property type="match status" value="1"/>
</dbReference>
<dbReference type="CDD" id="cd01948">
    <property type="entry name" value="EAL"/>
    <property type="match status" value="1"/>
</dbReference>
<dbReference type="SMART" id="SM00052">
    <property type="entry name" value="EAL"/>
    <property type="match status" value="1"/>
</dbReference>
<dbReference type="EMBL" id="FXWH01000001">
    <property type="protein sequence ID" value="SMQ60692.1"/>
    <property type="molecule type" value="Genomic_DNA"/>
</dbReference>
<dbReference type="InterPro" id="IPR000160">
    <property type="entry name" value="GGDEF_dom"/>
</dbReference>
<dbReference type="Pfam" id="PF00990">
    <property type="entry name" value="GGDEF"/>
    <property type="match status" value="1"/>
</dbReference>
<reference evidence="11" key="1">
    <citation type="submission" date="2017-04" db="EMBL/GenBank/DDBJ databases">
        <authorList>
            <person name="Varghese N."/>
            <person name="Submissions S."/>
        </authorList>
    </citation>
    <scope>NUCLEOTIDE SEQUENCE [LARGE SCALE GENOMIC DNA]</scope>
</reference>
<dbReference type="AlphaFoldDB" id="A0A1Y6EJD0"/>
<dbReference type="SUPFAM" id="SSF55073">
    <property type="entry name" value="Nucleotide cyclase"/>
    <property type="match status" value="1"/>
</dbReference>
<dbReference type="Proteomes" id="UP000194450">
    <property type="component" value="Unassembled WGS sequence"/>
</dbReference>
<feature type="transmembrane region" description="Helical" evidence="6">
    <location>
        <begin position="12"/>
        <end position="31"/>
    </location>
</feature>
<dbReference type="PROSITE" id="PS50883">
    <property type="entry name" value="EAL"/>
    <property type="match status" value="1"/>
</dbReference>
<evidence type="ECO:0000256" key="6">
    <source>
        <dbReference type="SAM" id="Phobius"/>
    </source>
</evidence>
<dbReference type="SMART" id="SM01079">
    <property type="entry name" value="CHASE"/>
    <property type="match status" value="1"/>
</dbReference>
<dbReference type="GO" id="GO:0003824">
    <property type="term" value="F:catalytic activity"/>
    <property type="evidence" value="ECO:0007669"/>
    <property type="project" value="UniProtKB-ARBA"/>
</dbReference>
<gene>
    <name evidence="10" type="ORF">SAMN06297229_0454</name>
</gene>
<dbReference type="PANTHER" id="PTHR44757:SF2">
    <property type="entry name" value="BIOFILM ARCHITECTURE MAINTENANCE PROTEIN MBAA"/>
    <property type="match status" value="1"/>
</dbReference>
<evidence type="ECO:0000256" key="4">
    <source>
        <dbReference type="ARBA" id="ARBA00022989"/>
    </source>
</evidence>
<dbReference type="CDD" id="cd01949">
    <property type="entry name" value="GGDEF"/>
    <property type="match status" value="1"/>
</dbReference>
<dbReference type="NCBIfam" id="TIGR00254">
    <property type="entry name" value="GGDEF"/>
    <property type="match status" value="1"/>
</dbReference>
<dbReference type="Gene3D" id="3.30.70.270">
    <property type="match status" value="1"/>
</dbReference>
<keyword evidence="5 6" id="KW-0472">Membrane</keyword>
<dbReference type="PANTHER" id="PTHR44757">
    <property type="entry name" value="DIGUANYLATE CYCLASE DGCP"/>
    <property type="match status" value="1"/>
</dbReference>
<dbReference type="GO" id="GO:0016020">
    <property type="term" value="C:membrane"/>
    <property type="evidence" value="ECO:0007669"/>
    <property type="project" value="UniProtKB-SubCell"/>
</dbReference>
<dbReference type="InterPro" id="IPR006189">
    <property type="entry name" value="CHASE_dom"/>
</dbReference>
<dbReference type="SMART" id="SM00267">
    <property type="entry name" value="GGDEF"/>
    <property type="match status" value="1"/>
</dbReference>
<feature type="domain" description="CHASE" evidence="7">
    <location>
        <begin position="107"/>
        <end position="196"/>
    </location>
</feature>